<keyword evidence="2" id="KW-0472">Membrane</keyword>
<name>A0A6V7S7T3_PLAVN</name>
<evidence type="ECO:0000313" key="3">
    <source>
        <dbReference type="EMBL" id="CAD2092254.1"/>
    </source>
</evidence>
<evidence type="ECO:0000256" key="2">
    <source>
        <dbReference type="SAM" id="Phobius"/>
    </source>
</evidence>
<evidence type="ECO:0000313" key="4">
    <source>
        <dbReference type="Proteomes" id="UP000515308"/>
    </source>
</evidence>
<keyword evidence="2" id="KW-1133">Transmembrane helix</keyword>
<reference evidence="3 4" key="1">
    <citation type="submission" date="2020-08" db="EMBL/GenBank/DDBJ databases">
        <authorList>
            <person name="Ramaprasad A."/>
        </authorList>
    </citation>
    <scope>NUCLEOTIDE SEQUENCE [LARGE SCALE GENOMIC DNA]</scope>
</reference>
<dbReference type="VEuPathDB" id="PlasmoDB:PVLDE_0904190"/>
<proteinExistence type="predicted"/>
<keyword evidence="2" id="KW-0812">Transmembrane</keyword>
<protein>
    <submittedName>
        <fullName evidence="3">Uncharacterized protein</fullName>
    </submittedName>
</protein>
<feature type="transmembrane region" description="Helical" evidence="2">
    <location>
        <begin position="587"/>
        <end position="605"/>
    </location>
</feature>
<feature type="transmembrane region" description="Helical" evidence="2">
    <location>
        <begin position="1147"/>
        <end position="1167"/>
    </location>
</feature>
<dbReference type="EMBL" id="LR865371">
    <property type="protein sequence ID" value="CAD2092254.1"/>
    <property type="molecule type" value="Genomic_DNA"/>
</dbReference>
<evidence type="ECO:0000256" key="1">
    <source>
        <dbReference type="SAM" id="MobiDB-lite"/>
    </source>
</evidence>
<feature type="compositionally biased region" description="Polar residues" evidence="1">
    <location>
        <begin position="1293"/>
        <end position="1307"/>
    </location>
</feature>
<accession>A0A6V7S7T3</accession>
<dbReference type="Proteomes" id="UP000515308">
    <property type="component" value="Chromosome PVLDE_09"/>
</dbReference>
<organism evidence="3 4">
    <name type="scientific">Plasmodium vinckei lentum</name>
    <dbReference type="NCBI Taxonomy" id="138297"/>
    <lineage>
        <taxon>Eukaryota</taxon>
        <taxon>Sar</taxon>
        <taxon>Alveolata</taxon>
        <taxon>Apicomplexa</taxon>
        <taxon>Aconoidasida</taxon>
        <taxon>Haemosporida</taxon>
        <taxon>Plasmodiidae</taxon>
        <taxon>Plasmodium</taxon>
        <taxon>Plasmodium (Vinckeia)</taxon>
    </lineage>
</organism>
<feature type="region of interest" description="Disordered" evidence="1">
    <location>
        <begin position="1293"/>
        <end position="1327"/>
    </location>
</feature>
<feature type="transmembrane region" description="Helical" evidence="2">
    <location>
        <begin position="1083"/>
        <end position="1104"/>
    </location>
</feature>
<sequence length="1485" mass="174747">MSTWINKKFLSLSEKVIENVIDSFTNKNTHLENIQNIQETQLGKIISKVISSKYFFKNDDICYNAKELEFKWEVKKKRKKIRIKKKRERKKENDKNNDTLEKEDLSNFNNVYNYIYNNNENEIGRTHLNIDKTHHSNPSNLDKDSHIDIGYTNKCDENTKSLNSQSENNNTYSQNLSAYYQYKIKEFEKKKNETINDSNQNISNDAKNKTFHETSNFESNHFAKMDDWKGSNEMASEDNSDESESSTSVDFLECLSINKHESYNSNSSNLGTSPYVSSKNDGGVSSELSKIHSQSFTSNIFNDEHKNYIISKPSNLCKMNLFIKEAKLLFYNKATNINNLSIYCTTIIEKKKYVGQPRRLSFKTLPINNLIINEYINHGVKDIYSDIIINIKYKNNAKNKNKNSNKKNGKEDITIGRIIIPLFLLLNTYRCKIKKIKNKMRYCTKCFLWLHIFPCNNKLFNYKFFKPVQGFEEYGMINPMSTLGFLNIKIKIVFKKNPLLLTLYSNIRKPLFYYKLPQQFEPLYCQYYTENFFVYIKSLPLWVYKFFYIFNPNCVNKIQFNYYDYIFVSLFWLYFFRLIVFSPCFHFFIYIFFCMLFISLSYKYGHTQNREQNYSRYNFRPINIKERNKRNTTEEKRSLSFLQETKNIQFYDKKVGGVLASMNDLDFDYCKCPEISETPDEINAPCLDPASSLPGSADQSDENVLDCDLNQNYVVTNEIKQKDISNAENSDNAESNNLSLSIANLSSGFNKTTLSPPKAAGISIEENCFEKESANMDSNKNKHNFESDLKCDKLEVDYRELDETKEENEEVDSKKKINNVANFAKKIQNMVIDGTKTNTINMNNWNANMNKFINLFTKKDDTQNVETAKSDDDNSEYGDKINEKYKQNIFVLNKNKDSVNDKKNVYLLYDSGSNTANKYAINSSRNSKHDEHDGYQVENNSDMNTTSDCGYFVNSELNENNKEKYKKIEDPLSEHGRRSTKKSDFEKNYATPLFDTSDNPFMSSNNLLESRFLKKNALLDVFKNNNDNTGNDNKNESDLKKKSEIRQIVKSPFHNFHLSIKSADNNDVSIFSNNIGVPNIQLLLSRFIILITCAQTFTGIFTMIYEKTNYALNWDFNFYTINNIIILFILCYSISFILYILSFIPFSIYRFIFFIIISILIIKSYELTEEGRRARLYFKNKKKNKKKYLNMFKKMIAKTILHILKGRQKNYVEWILNLCKIIYSFIFNSIMYTKFIMFFLKNWVTRLLILKDIEHIKIARLQAFKNLYFFIHNRMVDRQNLLITEGSNNIKNTGHVQYSNNSNQTKGLENHKKNTEDENEGGQKDNILSNIIGNKKNSKNILRNPMYENYKNIDLCIYSSSENDNNSIASQHINEHNKNNNNLENFKDEMNLEYDDNISISQMTDNGNMNINVDIFLHYYFKKKKQDIFNNFININRNYINIYKDINLLNNTEEHKINNLYYADYFNDEHNYSSSYDNNKRTKQF</sequence>
<feature type="transmembrane region" description="Helical" evidence="2">
    <location>
        <begin position="1116"/>
        <end position="1141"/>
    </location>
</feature>
<gene>
    <name evidence="3" type="ORF">PVLDE_0904190</name>
</gene>